<keyword evidence="2" id="KW-0732">Signal</keyword>
<organism evidence="3">
    <name type="scientific">Schlesneria paludicola</name>
    <dbReference type="NCBI Taxonomy" id="360056"/>
    <lineage>
        <taxon>Bacteria</taxon>
        <taxon>Pseudomonadati</taxon>
        <taxon>Planctomycetota</taxon>
        <taxon>Planctomycetia</taxon>
        <taxon>Planctomycetales</taxon>
        <taxon>Planctomycetaceae</taxon>
        <taxon>Schlesneria</taxon>
    </lineage>
</organism>
<reference evidence="3" key="1">
    <citation type="journal article" date="2020" name="mSystems">
        <title>Genome- and Community-Level Interaction Insights into Carbon Utilization and Element Cycling Functions of Hydrothermarchaeota in Hydrothermal Sediment.</title>
        <authorList>
            <person name="Zhou Z."/>
            <person name="Liu Y."/>
            <person name="Xu W."/>
            <person name="Pan J."/>
            <person name="Luo Z.H."/>
            <person name="Li M."/>
        </authorList>
    </citation>
    <scope>NUCLEOTIDE SEQUENCE [LARGE SCALE GENOMIC DNA]</scope>
    <source>
        <strain evidence="3">SpSt-508</strain>
    </source>
</reference>
<evidence type="ECO:0000256" key="2">
    <source>
        <dbReference type="SAM" id="SignalP"/>
    </source>
</evidence>
<evidence type="ECO:0000256" key="1">
    <source>
        <dbReference type="SAM" id="MobiDB-lite"/>
    </source>
</evidence>
<evidence type="ECO:0000313" key="3">
    <source>
        <dbReference type="EMBL" id="HGT39076.1"/>
    </source>
</evidence>
<proteinExistence type="predicted"/>
<feature type="chain" id="PRO_5027773771" evidence="2">
    <location>
        <begin position="19"/>
        <end position="117"/>
    </location>
</feature>
<feature type="signal peptide" evidence="2">
    <location>
        <begin position="1"/>
        <end position="18"/>
    </location>
</feature>
<sequence>MHRAIPFVLAMLVGSAWAAEAVAQTTTITSRKNIFGGYDFSDGSSSRKNIFGGYDYKPPGGTQTITSRPNIFGGYDYSDGSSSRKNIFGGYDYRPAPQSRNSATPLNGKGGLHPSKR</sequence>
<comment type="caution">
    <text evidence="3">The sequence shown here is derived from an EMBL/GenBank/DDBJ whole genome shotgun (WGS) entry which is preliminary data.</text>
</comment>
<feature type="region of interest" description="Disordered" evidence="1">
    <location>
        <begin position="88"/>
        <end position="117"/>
    </location>
</feature>
<gene>
    <name evidence="3" type="ORF">ENS64_07405</name>
</gene>
<accession>A0A7C4LKU3</accession>
<dbReference type="EMBL" id="DSVQ01000012">
    <property type="protein sequence ID" value="HGT39076.1"/>
    <property type="molecule type" value="Genomic_DNA"/>
</dbReference>
<dbReference type="AlphaFoldDB" id="A0A7C4LKU3"/>
<name>A0A7C4LKU3_9PLAN</name>
<protein>
    <submittedName>
        <fullName evidence="3">Uncharacterized protein</fullName>
    </submittedName>
</protein>